<dbReference type="Pfam" id="PF09826">
    <property type="entry name" value="Beta_propel"/>
    <property type="match status" value="1"/>
</dbReference>
<dbReference type="RefSeq" id="WP_371943578.1">
    <property type="nucleotide sequence ID" value="NZ_JAXCEH010000017.1"/>
</dbReference>
<dbReference type="EMBL" id="JAXCEH010000017">
    <property type="protein sequence ID" value="MFA1556831.1"/>
    <property type="molecule type" value="Genomic_DNA"/>
</dbReference>
<feature type="region of interest" description="Disordered" evidence="1">
    <location>
        <begin position="82"/>
        <end position="106"/>
    </location>
</feature>
<proteinExistence type="predicted"/>
<dbReference type="InterPro" id="IPR019198">
    <property type="entry name" value="Beta_propeller_containing"/>
</dbReference>
<evidence type="ECO:0000313" key="3">
    <source>
        <dbReference type="Proteomes" id="UP001569904"/>
    </source>
</evidence>
<protein>
    <submittedName>
        <fullName evidence="2">Beta-propeller domain-containing protein</fullName>
    </submittedName>
</protein>
<accession>A0ABV4R2H0</accession>
<name>A0ABV4R2H0_9ACTN</name>
<dbReference type="Proteomes" id="UP001569904">
    <property type="component" value="Unassembled WGS sequence"/>
</dbReference>
<organism evidence="2 3">
    <name type="scientific">Actinomadura chokoriensis</name>
    <dbReference type="NCBI Taxonomy" id="454156"/>
    <lineage>
        <taxon>Bacteria</taxon>
        <taxon>Bacillati</taxon>
        <taxon>Actinomycetota</taxon>
        <taxon>Actinomycetes</taxon>
        <taxon>Streptosporangiales</taxon>
        <taxon>Thermomonosporaceae</taxon>
        <taxon>Actinomadura</taxon>
    </lineage>
</organism>
<reference evidence="2 3" key="1">
    <citation type="submission" date="2023-11" db="EMBL/GenBank/DDBJ databases">
        <title>Actinomadura monticuli sp. nov., isolated from volcanic ash.</title>
        <authorList>
            <person name="Lee S.D."/>
            <person name="Yang H."/>
            <person name="Kim I.S."/>
        </authorList>
    </citation>
    <scope>NUCLEOTIDE SEQUENCE [LARGE SCALE GENOMIC DNA]</scope>
    <source>
        <strain evidence="2 3">DSM 45346</strain>
    </source>
</reference>
<dbReference type="PROSITE" id="PS51257">
    <property type="entry name" value="PROKAR_LIPOPROTEIN"/>
    <property type="match status" value="1"/>
</dbReference>
<keyword evidence="3" id="KW-1185">Reference proteome</keyword>
<evidence type="ECO:0000256" key="1">
    <source>
        <dbReference type="SAM" id="MobiDB-lite"/>
    </source>
</evidence>
<dbReference type="SUPFAM" id="SSF75011">
    <property type="entry name" value="3-carboxy-cis,cis-mucoante lactonizing enzyme"/>
    <property type="match status" value="1"/>
</dbReference>
<comment type="caution">
    <text evidence="2">The sequence shown here is derived from an EMBL/GenBank/DDBJ whole genome shotgun (WGS) entry which is preliminary data.</text>
</comment>
<sequence>MRGRISAPAAVMLLLAGCSGSPPSGSPPHQPAAARLIAYDGCAELLQDLRGATADRVGPTGLYGAPTLPNDGIWALEKGQLPARAAGPQEHSTTNSHEPGADEPDLVKTDGRRIVAVAKQRLHVIDPATREITHTLRLPGSDRFDHDELLLSGDRALVLTDRTPAVPFDRRPAPGSTGRATRLTLVDLSGAPRIIGTMTSDTGYLDARQNGSTVRVVVRSEPKIDFPGGTDREDAIEENRVEVWKAPLDSWLPRFRLDDGTSYRIPCDQVSRPSAYKGSSVLTVLTVDMGKGLGDAQPIAVTADGSTVYGTGKSLYVTGRPQQPFSPPAKKPAEPDTDIYKFDLSGSGRPRYVAYGSVKGFLLNQYSMSEHDGNLRLATTTDRNGATSQSSAYVLAQHGARLDQIGRIDGLGKGERIHSVRFIGPTGYVVTFRQTDPLYVLDLTGPRRPRRTGELKITGYSAYLHPTADGKLLGVGQDAETSGRTTGLQISLFDVSGAPRRVDAYKLPGATAQVEFDSHAFLYWPKSGLTVVPAARGDGTPAEALALKVTGTSITKVGTVRQPRGGIVRSLVVGDTLWTFSDEGAHAADASTLRKAGWLPYG</sequence>
<gene>
    <name evidence="2" type="ORF">SM436_24340</name>
</gene>
<evidence type="ECO:0000313" key="2">
    <source>
        <dbReference type="EMBL" id="MFA1556831.1"/>
    </source>
</evidence>